<dbReference type="Gene3D" id="3.40.640.10">
    <property type="entry name" value="Type I PLP-dependent aspartate aminotransferase-like (Major domain)"/>
    <property type="match status" value="1"/>
</dbReference>
<evidence type="ECO:0000313" key="9">
    <source>
        <dbReference type="EMBL" id="MBD3869904.1"/>
    </source>
</evidence>
<dbReference type="InterPro" id="IPR015421">
    <property type="entry name" value="PyrdxlP-dep_Trfase_major"/>
</dbReference>
<reference evidence="9 10" key="1">
    <citation type="submission" date="2020-08" db="EMBL/GenBank/DDBJ databases">
        <title>Acidobacteriota in marine sediments use diverse sulfur dissimilation pathways.</title>
        <authorList>
            <person name="Wasmund K."/>
        </authorList>
    </citation>
    <scope>NUCLEOTIDE SEQUENCE [LARGE SCALE GENOMIC DNA]</scope>
    <source>
        <strain evidence="9">MAG AM3-A</strain>
    </source>
</reference>
<dbReference type="GO" id="GO:0005829">
    <property type="term" value="C:cytosol"/>
    <property type="evidence" value="ECO:0007669"/>
    <property type="project" value="TreeGrafter"/>
</dbReference>
<protein>
    <recommendedName>
        <fullName evidence="3">glycine dehydrogenase (aminomethyl-transferring)</fullName>
        <ecNumber evidence="3">1.4.4.2</ecNumber>
    </recommendedName>
</protein>
<dbReference type="PANTHER" id="PTHR11773">
    <property type="entry name" value="GLYCINE DEHYDROGENASE, DECARBOXYLATING"/>
    <property type="match status" value="1"/>
</dbReference>
<evidence type="ECO:0000256" key="2">
    <source>
        <dbReference type="ARBA" id="ARBA00003788"/>
    </source>
</evidence>
<evidence type="ECO:0000256" key="5">
    <source>
        <dbReference type="ARBA" id="ARBA00023002"/>
    </source>
</evidence>
<dbReference type="InterPro" id="IPR015424">
    <property type="entry name" value="PyrdxlP-dep_Trfase"/>
</dbReference>
<evidence type="ECO:0000259" key="7">
    <source>
        <dbReference type="Pfam" id="PF02347"/>
    </source>
</evidence>
<dbReference type="GO" id="GO:0019464">
    <property type="term" value="P:glycine decarboxylation via glycine cleavage system"/>
    <property type="evidence" value="ECO:0007669"/>
    <property type="project" value="TreeGrafter"/>
</dbReference>
<evidence type="ECO:0000313" key="10">
    <source>
        <dbReference type="Proteomes" id="UP000598633"/>
    </source>
</evidence>
<keyword evidence="5 9" id="KW-0560">Oxidoreductase</keyword>
<dbReference type="InterPro" id="IPR015422">
    <property type="entry name" value="PyrdxlP-dep_Trfase_small"/>
</dbReference>
<sequence length="522" mass="57384">MARRRIGCGHRVQFGQRSRCIRCRAGAAVVKRRAIRSEPLFFERNSRRVRRQGYLLPVLDVPEVTPSEVLPPELIRKPDPHFPDISEMEVVQHFHRLSQLNYAVDEGLYPLGSCTMKYNPRINEEIARLPGFASLHPLQPQSQIQGALRLIWELEESLKAITGMPGATLQPAAGAHGELTGILMIRKALEARGEKREIVLVPDSAHGTNPATATFAGYRAQEIPSADDGTVDLGALDRMMDDTVAALMLTVPNTLGIFEHQILEIADLVHSRGGFIYMDGANLNSFVGRALPGLMGADAMHINLHKTFSTPHGGGGPGAGPVTVSEALLPHLPVPKVQRDDNGFELLWKDPASIGQMRGFYGNFLILVRALTYIWSLGAEGLRSMSDVAVLYANLVRHRLNGAYHLKFDAPSLHEVVFDDSIQTRHEVHNVDIAKRLLDYGFHPPTMSFPLIVHGALMIEPAESVAPDEIEAFCDAMLAIAEEAESDPGLVRSAPHDTPVGRVDEVRAARNLKVTWTPDDEG</sequence>
<evidence type="ECO:0000256" key="4">
    <source>
        <dbReference type="ARBA" id="ARBA00022898"/>
    </source>
</evidence>
<comment type="cofactor">
    <cofactor evidence="1">
        <name>pyridoxal 5'-phosphate</name>
        <dbReference type="ChEBI" id="CHEBI:597326"/>
    </cofactor>
</comment>
<dbReference type="GO" id="GO:0030170">
    <property type="term" value="F:pyridoxal phosphate binding"/>
    <property type="evidence" value="ECO:0007669"/>
    <property type="project" value="TreeGrafter"/>
</dbReference>
<dbReference type="GO" id="GO:0016594">
    <property type="term" value="F:glycine binding"/>
    <property type="evidence" value="ECO:0007669"/>
    <property type="project" value="TreeGrafter"/>
</dbReference>
<comment type="catalytic activity">
    <reaction evidence="6">
        <text>N(6)-[(R)-lipoyl]-L-lysyl-[glycine-cleavage complex H protein] + glycine + H(+) = N(6)-[(R)-S(8)-aminomethyldihydrolipoyl]-L-lysyl-[glycine-cleavage complex H protein] + CO2</text>
        <dbReference type="Rhea" id="RHEA:24304"/>
        <dbReference type="Rhea" id="RHEA-COMP:10494"/>
        <dbReference type="Rhea" id="RHEA-COMP:10495"/>
        <dbReference type="ChEBI" id="CHEBI:15378"/>
        <dbReference type="ChEBI" id="CHEBI:16526"/>
        <dbReference type="ChEBI" id="CHEBI:57305"/>
        <dbReference type="ChEBI" id="CHEBI:83099"/>
        <dbReference type="ChEBI" id="CHEBI:83143"/>
        <dbReference type="EC" id="1.4.4.2"/>
    </reaction>
</comment>
<comment type="function">
    <text evidence="2">The glycine cleavage system catalyzes the degradation of glycine. The P protein binds the alpha-amino group of glycine through its pyridoxal phosphate cofactor; CO(2) is released and the remaining methylamine moiety is then transferred to the lipoamide cofactor of the H protein.</text>
</comment>
<feature type="domain" description="Glycine cleavage system P-protein N-terminal" evidence="7">
    <location>
        <begin position="71"/>
        <end position="333"/>
    </location>
</feature>
<evidence type="ECO:0000256" key="3">
    <source>
        <dbReference type="ARBA" id="ARBA00012134"/>
    </source>
</evidence>
<dbReference type="EC" id="1.4.4.2" evidence="3"/>
<dbReference type="Gene3D" id="6.20.440.10">
    <property type="match status" value="1"/>
</dbReference>
<dbReference type="AlphaFoldDB" id="A0A8J6Y5F8"/>
<dbReference type="InterPro" id="IPR049316">
    <property type="entry name" value="GDC-P_C"/>
</dbReference>
<dbReference type="Pfam" id="PF21478">
    <property type="entry name" value="GcvP2_C"/>
    <property type="match status" value="1"/>
</dbReference>
<dbReference type="GO" id="GO:0004375">
    <property type="term" value="F:glycine dehydrogenase (decarboxylating) activity"/>
    <property type="evidence" value="ECO:0007669"/>
    <property type="project" value="UniProtKB-EC"/>
</dbReference>
<name>A0A8J6Y5F8_9BACT</name>
<dbReference type="PANTHER" id="PTHR11773:SF1">
    <property type="entry name" value="GLYCINE DEHYDROGENASE (DECARBOXYLATING), MITOCHONDRIAL"/>
    <property type="match status" value="1"/>
</dbReference>
<evidence type="ECO:0000259" key="8">
    <source>
        <dbReference type="Pfam" id="PF21478"/>
    </source>
</evidence>
<dbReference type="Pfam" id="PF02347">
    <property type="entry name" value="GDC-P"/>
    <property type="match status" value="1"/>
</dbReference>
<dbReference type="Gene3D" id="3.90.1150.10">
    <property type="entry name" value="Aspartate Aminotransferase, domain 1"/>
    <property type="match status" value="1"/>
</dbReference>
<comment type="caution">
    <text evidence="9">The sequence shown here is derived from an EMBL/GenBank/DDBJ whole genome shotgun (WGS) entry which is preliminary data.</text>
</comment>
<dbReference type="Proteomes" id="UP000598633">
    <property type="component" value="Unassembled WGS sequence"/>
</dbReference>
<dbReference type="FunFam" id="3.40.640.10:FF:000224">
    <property type="entry name" value="Probable glycine dehydrogenase (decarboxylating) subunit 2"/>
    <property type="match status" value="1"/>
</dbReference>
<organism evidence="9 10">
    <name type="scientific">Candidatus Sulfomarinibacter kjeldsenii</name>
    <dbReference type="NCBI Taxonomy" id="2885994"/>
    <lineage>
        <taxon>Bacteria</taxon>
        <taxon>Pseudomonadati</taxon>
        <taxon>Acidobacteriota</taxon>
        <taxon>Thermoanaerobaculia</taxon>
        <taxon>Thermoanaerobaculales</taxon>
        <taxon>Candidatus Sulfomarinibacteraceae</taxon>
        <taxon>Candidatus Sulfomarinibacter</taxon>
    </lineage>
</organism>
<dbReference type="GO" id="GO:0005960">
    <property type="term" value="C:glycine cleavage complex"/>
    <property type="evidence" value="ECO:0007669"/>
    <property type="project" value="TreeGrafter"/>
</dbReference>
<evidence type="ECO:0000256" key="6">
    <source>
        <dbReference type="ARBA" id="ARBA00049026"/>
    </source>
</evidence>
<dbReference type="EMBL" id="JACXWA010000012">
    <property type="protein sequence ID" value="MBD3869904.1"/>
    <property type="molecule type" value="Genomic_DNA"/>
</dbReference>
<evidence type="ECO:0000256" key="1">
    <source>
        <dbReference type="ARBA" id="ARBA00001933"/>
    </source>
</evidence>
<accession>A0A8J6Y5F8</accession>
<gene>
    <name evidence="9" type="primary">gcvPB</name>
    <name evidence="9" type="ORF">IFJ97_00925</name>
</gene>
<dbReference type="InterPro" id="IPR049315">
    <property type="entry name" value="GDC-P_N"/>
</dbReference>
<dbReference type="SUPFAM" id="SSF53383">
    <property type="entry name" value="PLP-dependent transferases"/>
    <property type="match status" value="1"/>
</dbReference>
<dbReference type="InterPro" id="IPR020581">
    <property type="entry name" value="GDC_P"/>
</dbReference>
<proteinExistence type="predicted"/>
<feature type="domain" description="Glycine dehydrogenase C-terminal" evidence="8">
    <location>
        <begin position="386"/>
        <end position="485"/>
    </location>
</feature>
<keyword evidence="4" id="KW-0663">Pyridoxal phosphate</keyword>
<dbReference type="NCBIfam" id="NF003346">
    <property type="entry name" value="PRK04366.1"/>
    <property type="match status" value="1"/>
</dbReference>